<feature type="chain" id="PRO_5035359905" evidence="1">
    <location>
        <begin position="20"/>
        <end position="112"/>
    </location>
</feature>
<dbReference type="EMBL" id="CAJFDI010000002">
    <property type="protein sequence ID" value="CAD5213876.1"/>
    <property type="molecule type" value="Genomic_DNA"/>
</dbReference>
<evidence type="ECO:0000313" key="4">
    <source>
        <dbReference type="EMBL" id="CAG9093569.1"/>
    </source>
</evidence>
<sequence>MASKLVAVCILIMVIAAECKPQPPPLDGLGEVSITNPEIVKLAKKSFAKFNAQHKGAYTFKRIKWAGSQQTAGTIYDIKYIVAKGKSEECIEDGIYVEPFNNKEDHDIKKCT</sequence>
<dbReference type="WBParaSite" id="BXY_1083000.1">
    <property type="protein sequence ID" value="BXY_1083000.1"/>
    <property type="gene ID" value="BXY_1083000"/>
</dbReference>
<dbReference type="Proteomes" id="UP000582659">
    <property type="component" value="Unassembled WGS sequence"/>
</dbReference>
<dbReference type="Proteomes" id="UP000659654">
    <property type="component" value="Unassembled WGS sequence"/>
</dbReference>
<proteinExistence type="predicted"/>
<dbReference type="Pfam" id="PF00031">
    <property type="entry name" value="Cystatin"/>
    <property type="match status" value="1"/>
</dbReference>
<evidence type="ECO:0000313" key="3">
    <source>
        <dbReference type="EMBL" id="CAD5213876.1"/>
    </source>
</evidence>
<reference evidence="4" key="2">
    <citation type="submission" date="2020-08" db="EMBL/GenBank/DDBJ databases">
        <authorList>
            <person name="Kikuchi T."/>
        </authorList>
    </citation>
    <scope>NUCLEOTIDE SEQUENCE</scope>
    <source>
        <strain evidence="3">Ka4C1</strain>
    </source>
</reference>
<feature type="signal peptide" evidence="1">
    <location>
        <begin position="1"/>
        <end position="19"/>
    </location>
</feature>
<dbReference type="EMBL" id="CAJFCV020000002">
    <property type="protein sequence ID" value="CAG9093569.1"/>
    <property type="molecule type" value="Genomic_DNA"/>
</dbReference>
<protein>
    <submittedName>
        <fullName evidence="3">(pine wood nematode) hypothetical protein</fullName>
    </submittedName>
    <submittedName>
        <fullName evidence="7">Cystatin domain-containing protein</fullName>
    </submittedName>
</protein>
<dbReference type="InterPro" id="IPR046350">
    <property type="entry name" value="Cystatin_sf"/>
</dbReference>
<evidence type="ECO:0000259" key="2">
    <source>
        <dbReference type="Pfam" id="PF00031"/>
    </source>
</evidence>
<name>A0A1I7SCS8_BURXY</name>
<feature type="domain" description="Cystatin" evidence="2">
    <location>
        <begin position="31"/>
        <end position="96"/>
    </location>
</feature>
<keyword evidence="6" id="KW-1185">Reference proteome</keyword>
<dbReference type="Gene3D" id="3.10.450.10">
    <property type="match status" value="1"/>
</dbReference>
<evidence type="ECO:0000313" key="7">
    <source>
        <dbReference type="WBParaSite" id="BXY_1083000.1"/>
    </source>
</evidence>
<dbReference type="Proteomes" id="UP000095284">
    <property type="component" value="Unplaced"/>
</dbReference>
<organism evidence="5 7">
    <name type="scientific">Bursaphelenchus xylophilus</name>
    <name type="common">Pinewood nematode worm</name>
    <name type="synonym">Aphelenchoides xylophilus</name>
    <dbReference type="NCBI Taxonomy" id="6326"/>
    <lineage>
        <taxon>Eukaryota</taxon>
        <taxon>Metazoa</taxon>
        <taxon>Ecdysozoa</taxon>
        <taxon>Nematoda</taxon>
        <taxon>Chromadorea</taxon>
        <taxon>Rhabditida</taxon>
        <taxon>Tylenchina</taxon>
        <taxon>Tylenchomorpha</taxon>
        <taxon>Aphelenchoidea</taxon>
        <taxon>Aphelenchoididae</taxon>
        <taxon>Bursaphelenchus</taxon>
    </lineage>
</organism>
<dbReference type="AlphaFoldDB" id="A0A1I7SCS8"/>
<accession>A0A1I7SCS8</accession>
<dbReference type="SMR" id="A0A1I7SCS8"/>
<keyword evidence="1" id="KW-0732">Signal</keyword>
<gene>
    <name evidence="3" type="ORF">BXYJ_LOCUS3249</name>
</gene>
<dbReference type="InterPro" id="IPR000010">
    <property type="entry name" value="Cystatin_dom"/>
</dbReference>
<evidence type="ECO:0000313" key="5">
    <source>
        <dbReference type="Proteomes" id="UP000095284"/>
    </source>
</evidence>
<evidence type="ECO:0000256" key="1">
    <source>
        <dbReference type="SAM" id="SignalP"/>
    </source>
</evidence>
<dbReference type="CDD" id="cd00042">
    <property type="entry name" value="CY"/>
    <property type="match status" value="1"/>
</dbReference>
<evidence type="ECO:0000313" key="6">
    <source>
        <dbReference type="Proteomes" id="UP000659654"/>
    </source>
</evidence>
<dbReference type="GO" id="GO:0004869">
    <property type="term" value="F:cysteine-type endopeptidase inhibitor activity"/>
    <property type="evidence" value="ECO:0007669"/>
    <property type="project" value="InterPro"/>
</dbReference>
<dbReference type="SUPFAM" id="SSF54403">
    <property type="entry name" value="Cystatin/monellin"/>
    <property type="match status" value="1"/>
</dbReference>
<reference evidence="7" key="1">
    <citation type="submission" date="2016-11" db="UniProtKB">
        <authorList>
            <consortium name="WormBaseParasite"/>
        </authorList>
    </citation>
    <scope>IDENTIFICATION</scope>
</reference>